<feature type="domain" description="Metallo-beta-lactamase" evidence="1">
    <location>
        <begin position="25"/>
        <end position="207"/>
    </location>
</feature>
<dbReference type="PANTHER" id="PTHR42951:SF14">
    <property type="entry name" value="METALLO-BETA-LACTAMASE SUPERFAMILY PROTEIN"/>
    <property type="match status" value="1"/>
</dbReference>
<evidence type="ECO:0000313" key="2">
    <source>
        <dbReference type="EMBL" id="MFC5849082.1"/>
    </source>
</evidence>
<reference evidence="3" key="1">
    <citation type="journal article" date="2019" name="Int. J. Syst. Evol. Microbiol.">
        <title>The Global Catalogue of Microorganisms (GCM) 10K type strain sequencing project: providing services to taxonomists for standard genome sequencing and annotation.</title>
        <authorList>
            <consortium name="The Broad Institute Genomics Platform"/>
            <consortium name="The Broad Institute Genome Sequencing Center for Infectious Disease"/>
            <person name="Wu L."/>
            <person name="Ma J."/>
        </authorList>
    </citation>
    <scope>NUCLEOTIDE SEQUENCE [LARGE SCALE GENOMIC DNA]</scope>
    <source>
        <strain evidence="3">CGMCC 1.15053</strain>
    </source>
</reference>
<dbReference type="RefSeq" id="WP_380049742.1">
    <property type="nucleotide sequence ID" value="NZ_JBHSOH010000013.1"/>
</dbReference>
<organism evidence="2 3">
    <name type="scientific">Deinococcus petrolearius</name>
    <dbReference type="NCBI Taxonomy" id="1751295"/>
    <lineage>
        <taxon>Bacteria</taxon>
        <taxon>Thermotogati</taxon>
        <taxon>Deinococcota</taxon>
        <taxon>Deinococci</taxon>
        <taxon>Deinococcales</taxon>
        <taxon>Deinococcaceae</taxon>
        <taxon>Deinococcus</taxon>
    </lineage>
</organism>
<dbReference type="InterPro" id="IPR036866">
    <property type="entry name" value="RibonucZ/Hydroxyglut_hydro"/>
</dbReference>
<dbReference type="EMBL" id="JBHSOH010000013">
    <property type="protein sequence ID" value="MFC5849082.1"/>
    <property type="molecule type" value="Genomic_DNA"/>
</dbReference>
<dbReference type="PANTHER" id="PTHR42951">
    <property type="entry name" value="METALLO-BETA-LACTAMASE DOMAIN-CONTAINING"/>
    <property type="match status" value="1"/>
</dbReference>
<comment type="caution">
    <text evidence="2">The sequence shown here is derived from an EMBL/GenBank/DDBJ whole genome shotgun (WGS) entry which is preliminary data.</text>
</comment>
<gene>
    <name evidence="2" type="ORF">ACFPQ6_12255</name>
</gene>
<evidence type="ECO:0000313" key="3">
    <source>
        <dbReference type="Proteomes" id="UP001595979"/>
    </source>
</evidence>
<dbReference type="SUPFAM" id="SSF56281">
    <property type="entry name" value="Metallo-hydrolase/oxidoreductase"/>
    <property type="match status" value="1"/>
</dbReference>
<accession>A0ABW1DK27</accession>
<name>A0ABW1DK27_9DEIO</name>
<protein>
    <submittedName>
        <fullName evidence="2">MBL fold metallo-hydrolase</fullName>
    </submittedName>
</protein>
<evidence type="ECO:0000259" key="1">
    <source>
        <dbReference type="SMART" id="SM00849"/>
    </source>
</evidence>
<sequence length="230" mass="24591">MSRHQGRLPLKLRQVAPGVQALSLYANVYLLDTPQGRVLVDTGTLTHAPAFARLLREFRPDALLLSHSHLDHAGNAWLAARAGVLLLAHPLEHARLTGERHDLPYPAGRPALGALASRLHPWPRPGQVQAIGPGDALRGWEVVHLPGHTDGQLGLRRGGVLIAADAVLSSSGGAHLPREAYSWDHARAVQTLREMADLDLEVILPGHGGPLTPEQVRARAWRDGPGGGGA</sequence>
<dbReference type="Gene3D" id="3.60.15.10">
    <property type="entry name" value="Ribonuclease Z/Hydroxyacylglutathione hydrolase-like"/>
    <property type="match status" value="1"/>
</dbReference>
<dbReference type="Pfam" id="PF00753">
    <property type="entry name" value="Lactamase_B"/>
    <property type="match status" value="1"/>
</dbReference>
<dbReference type="Proteomes" id="UP001595979">
    <property type="component" value="Unassembled WGS sequence"/>
</dbReference>
<keyword evidence="3" id="KW-1185">Reference proteome</keyword>
<dbReference type="SMART" id="SM00849">
    <property type="entry name" value="Lactamase_B"/>
    <property type="match status" value="1"/>
</dbReference>
<dbReference type="InterPro" id="IPR050855">
    <property type="entry name" value="NDM-1-like"/>
</dbReference>
<dbReference type="InterPro" id="IPR001279">
    <property type="entry name" value="Metallo-B-lactamas"/>
</dbReference>
<proteinExistence type="predicted"/>